<organism evidence="7 8">
    <name type="scientific">Labrys monachus</name>
    <dbReference type="NCBI Taxonomy" id="217067"/>
    <lineage>
        <taxon>Bacteria</taxon>
        <taxon>Pseudomonadati</taxon>
        <taxon>Pseudomonadota</taxon>
        <taxon>Alphaproteobacteria</taxon>
        <taxon>Hyphomicrobiales</taxon>
        <taxon>Xanthobacteraceae</taxon>
        <taxon>Labrys</taxon>
    </lineage>
</organism>
<feature type="transmembrane region" description="Helical" evidence="6">
    <location>
        <begin position="130"/>
        <end position="150"/>
    </location>
</feature>
<accession>A0ABU0FDN7</accession>
<evidence type="ECO:0000256" key="3">
    <source>
        <dbReference type="ARBA" id="ARBA00022692"/>
    </source>
</evidence>
<keyword evidence="8" id="KW-1185">Reference proteome</keyword>
<comment type="subcellular location">
    <subcellularLocation>
        <location evidence="1">Cell membrane</location>
        <topology evidence="1">Multi-pass membrane protein</topology>
    </subcellularLocation>
</comment>
<evidence type="ECO:0000313" key="7">
    <source>
        <dbReference type="EMBL" id="MDQ0392536.1"/>
    </source>
</evidence>
<feature type="transmembrane region" description="Helical" evidence="6">
    <location>
        <begin position="35"/>
        <end position="59"/>
    </location>
</feature>
<sequence length="389" mass="41052">MRDTGTPLRQGLRFRLAGAAAATTLPWWADALLLPLVNIVVAFVVCGVVVWLFVGANPLTVGLTMIDGAFGDANGIGTTLYYATTYIFAGLAVAVASHAGLFNIGVDGQGQLAGIGIAVACLNMHGLPSFLAIPAAMVAGMAFGAFWGFVPGYLQAKRGSHIVITTIMFNFIASALIQYLLVRVMMPIGAGEPKSSPFPETTYLPMISDVLAPFGIDVDLTLVNLAFPISLLAALFVWALVWRTRLGYAMRTVGQNQTAAIYAGISPTRIIIITMIISGALAGLMGINVLMGEQHKMIIDYTAGAGFIGIAVSLMGRSHPVGIVLASILFGALIQGGQELSFDNPVFNRDLIVVVQGMIILFVGALELMFRPQLAALFHLLTPGRNKGA</sequence>
<dbReference type="PANTHER" id="PTHR47089:SF1">
    <property type="entry name" value="GUANOSINE ABC TRANSPORTER PERMEASE PROTEIN NUPP"/>
    <property type="match status" value="1"/>
</dbReference>
<dbReference type="RefSeq" id="WP_307426579.1">
    <property type="nucleotide sequence ID" value="NZ_JAUSVK010000001.1"/>
</dbReference>
<gene>
    <name evidence="7" type="ORF">J3R73_002328</name>
</gene>
<keyword evidence="3 6" id="KW-0812">Transmembrane</keyword>
<dbReference type="PANTHER" id="PTHR47089">
    <property type="entry name" value="ABC TRANSPORTER, PERMEASE PROTEIN"/>
    <property type="match status" value="1"/>
</dbReference>
<keyword evidence="7" id="KW-0813">Transport</keyword>
<dbReference type="Pfam" id="PF02653">
    <property type="entry name" value="BPD_transp_2"/>
    <property type="match status" value="1"/>
</dbReference>
<feature type="transmembrane region" description="Helical" evidence="6">
    <location>
        <begin position="162"/>
        <end position="181"/>
    </location>
</feature>
<feature type="transmembrane region" description="Helical" evidence="6">
    <location>
        <begin position="12"/>
        <end position="29"/>
    </location>
</feature>
<keyword evidence="7" id="KW-0762">Sugar transport</keyword>
<feature type="transmembrane region" description="Helical" evidence="6">
    <location>
        <begin position="321"/>
        <end position="338"/>
    </location>
</feature>
<feature type="transmembrane region" description="Helical" evidence="6">
    <location>
        <begin position="80"/>
        <end position="102"/>
    </location>
</feature>
<evidence type="ECO:0000256" key="2">
    <source>
        <dbReference type="ARBA" id="ARBA00022475"/>
    </source>
</evidence>
<keyword evidence="2" id="KW-1003">Cell membrane</keyword>
<feature type="transmembrane region" description="Helical" evidence="6">
    <location>
        <begin position="350"/>
        <end position="370"/>
    </location>
</feature>
<evidence type="ECO:0000256" key="6">
    <source>
        <dbReference type="SAM" id="Phobius"/>
    </source>
</evidence>
<keyword evidence="4 6" id="KW-1133">Transmembrane helix</keyword>
<name>A0ABU0FDN7_9HYPH</name>
<proteinExistence type="predicted"/>
<evidence type="ECO:0000313" key="8">
    <source>
        <dbReference type="Proteomes" id="UP001237448"/>
    </source>
</evidence>
<feature type="transmembrane region" description="Helical" evidence="6">
    <location>
        <begin position="270"/>
        <end position="291"/>
    </location>
</feature>
<evidence type="ECO:0000256" key="4">
    <source>
        <dbReference type="ARBA" id="ARBA00022989"/>
    </source>
</evidence>
<dbReference type="InterPro" id="IPR001851">
    <property type="entry name" value="ABC_transp_permease"/>
</dbReference>
<reference evidence="7 8" key="1">
    <citation type="submission" date="2023-07" db="EMBL/GenBank/DDBJ databases">
        <title>Genomic Encyclopedia of Type Strains, Phase IV (KMG-IV): sequencing the most valuable type-strain genomes for metagenomic binning, comparative biology and taxonomic classification.</title>
        <authorList>
            <person name="Goeker M."/>
        </authorList>
    </citation>
    <scope>NUCLEOTIDE SEQUENCE [LARGE SCALE GENOMIC DNA]</scope>
    <source>
        <strain evidence="7 8">DSM 5896</strain>
    </source>
</reference>
<evidence type="ECO:0000256" key="1">
    <source>
        <dbReference type="ARBA" id="ARBA00004651"/>
    </source>
</evidence>
<dbReference type="CDD" id="cd06580">
    <property type="entry name" value="TM_PBP1_transp_TpRbsC_like"/>
    <property type="match status" value="1"/>
</dbReference>
<feature type="transmembrane region" description="Helical" evidence="6">
    <location>
        <begin position="222"/>
        <end position="241"/>
    </location>
</feature>
<evidence type="ECO:0000256" key="5">
    <source>
        <dbReference type="ARBA" id="ARBA00023136"/>
    </source>
</evidence>
<dbReference type="EMBL" id="JAUSVK010000001">
    <property type="protein sequence ID" value="MDQ0392536.1"/>
    <property type="molecule type" value="Genomic_DNA"/>
</dbReference>
<protein>
    <submittedName>
        <fullName evidence="7">Simple sugar transport system permease protein</fullName>
    </submittedName>
</protein>
<comment type="caution">
    <text evidence="7">The sequence shown here is derived from an EMBL/GenBank/DDBJ whole genome shotgun (WGS) entry which is preliminary data.</text>
</comment>
<dbReference type="Proteomes" id="UP001237448">
    <property type="component" value="Unassembled WGS sequence"/>
</dbReference>
<keyword evidence="5 6" id="KW-0472">Membrane</keyword>
<feature type="transmembrane region" description="Helical" evidence="6">
    <location>
        <begin position="297"/>
        <end position="314"/>
    </location>
</feature>